<dbReference type="RefSeq" id="WP_080318511.1">
    <property type="nucleotide sequence ID" value="NZ_MTBC01000003.1"/>
</dbReference>
<organism evidence="2 3">
    <name type="scientific">Croceivirga radicis</name>
    <dbReference type="NCBI Taxonomy" id="1929488"/>
    <lineage>
        <taxon>Bacteria</taxon>
        <taxon>Pseudomonadati</taxon>
        <taxon>Bacteroidota</taxon>
        <taxon>Flavobacteriia</taxon>
        <taxon>Flavobacteriales</taxon>
        <taxon>Flavobacteriaceae</taxon>
        <taxon>Croceivirga</taxon>
    </lineage>
</organism>
<dbReference type="EMBL" id="MTBC01000003">
    <property type="protein sequence ID" value="OQD43421.1"/>
    <property type="molecule type" value="Genomic_DNA"/>
</dbReference>
<protein>
    <recommendedName>
        <fullName evidence="1">Fibronectin type-III domain-containing protein</fullName>
    </recommendedName>
</protein>
<reference evidence="2 3" key="1">
    <citation type="submission" date="2016-12" db="EMBL/GenBank/DDBJ databases">
        <authorList>
            <person name="Song W.-J."/>
            <person name="Kurnit D.M."/>
        </authorList>
    </citation>
    <scope>NUCLEOTIDE SEQUENCE [LARGE SCALE GENOMIC DNA]</scope>
    <source>
        <strain evidence="2 3">HSG9</strain>
    </source>
</reference>
<comment type="caution">
    <text evidence="2">The sequence shown here is derived from an EMBL/GenBank/DDBJ whole genome shotgun (WGS) entry which is preliminary data.</text>
</comment>
<keyword evidence="3" id="KW-1185">Reference proteome</keyword>
<dbReference type="SUPFAM" id="SSF49265">
    <property type="entry name" value="Fibronectin type III"/>
    <property type="match status" value="1"/>
</dbReference>
<dbReference type="Proteomes" id="UP000191680">
    <property type="component" value="Unassembled WGS sequence"/>
</dbReference>
<dbReference type="InterPro" id="IPR003961">
    <property type="entry name" value="FN3_dom"/>
</dbReference>
<proteinExistence type="predicted"/>
<name>A0A1V6LT94_9FLAO</name>
<evidence type="ECO:0000313" key="3">
    <source>
        <dbReference type="Proteomes" id="UP000191680"/>
    </source>
</evidence>
<dbReference type="Gene3D" id="2.60.40.10">
    <property type="entry name" value="Immunoglobulins"/>
    <property type="match status" value="1"/>
</dbReference>
<dbReference type="OrthoDB" id="1521695at2"/>
<evidence type="ECO:0000313" key="2">
    <source>
        <dbReference type="EMBL" id="OQD43421.1"/>
    </source>
</evidence>
<accession>A0A1V6LT94</accession>
<dbReference type="CDD" id="cd00063">
    <property type="entry name" value="FN3"/>
    <property type="match status" value="1"/>
</dbReference>
<dbReference type="InterPro" id="IPR036116">
    <property type="entry name" value="FN3_sf"/>
</dbReference>
<dbReference type="InterPro" id="IPR013783">
    <property type="entry name" value="Ig-like_fold"/>
</dbReference>
<dbReference type="PROSITE" id="PS50853">
    <property type="entry name" value="FN3"/>
    <property type="match status" value="1"/>
</dbReference>
<evidence type="ECO:0000259" key="1">
    <source>
        <dbReference type="PROSITE" id="PS50853"/>
    </source>
</evidence>
<feature type="domain" description="Fibronectin type-III" evidence="1">
    <location>
        <begin position="308"/>
        <end position="397"/>
    </location>
</feature>
<sequence>MAQYYNYLRRKLKPIGSFLGNTNLTTMVLLGMLLLSGWVAKAQGFPVQVIPQVTPPPPIYLSEYADATVANGPLRVQLLLNDFSIANREVRLRMYFEGNGLSFQSNPIVNGAAPLFLEGGVPLVLTQTDLAPYFQFENISGISGNAYGKVLAEGSYSVCYEVIDVLSGNTLSALTCAAAIVFQNEPPLLVMPYNRAHVEEKNPQNIVFQWTPRHLNVTNVEYQLDIVEVWDNQVDPQQAFLSSPPVFSITTNSTNYVYGPAAPLLLSGKRYAWRVTAKALQGTEEIGLFKNQGHSEIYSFSYAGECGLPEGVTHEVKGKSNVNLYWTDLSTDVPEYTIRYRKKEGENNEWFYSKTTSNTTTLWDLTAGTTYEYQIAKSCGIVVSDFTPVDEFTTALENEEDSLYECGIDPNFSVENTNPLASLSPGDSFVAGDFPVTVETASGSNGRFTGTGFVRIPYLRNLKVAVEFTNVLVNTDSQLAEGSVRTVYDYENSSILDIDDAIDTIDTIAEQVGEFFEGDNDLDEITVNFPIPDSTAITVKDGNVVITNPANGATVTEPLGDDMVITDSEGNVYHVDAAGKVTKGGTKDPGGIVNADNVVGVNNRGEIERLTAPGIKVTFNTKGTFGMDRMPSGANAALKEEYTIIEDYEGQDYVLTHHAVKKGTDTQILASIAVTGNDYTAEDLIFKTKQGETVTKDVVNGETYLKLNGHYTLESETIYAVVTSKQDSTKQLTAGAFTLWHLTERSVDVALVAVNNAPLDNYQDTIDQIFNQGVAQVNFAEPLQISITAEELGGSLDVGDSPFAAAYNAEQKMLTNKVKNLPEYSRDTYYILVFNDIPAATGIAGFMPLQRQFGFVFSGSGEEEGKGGDKGKVLAHEMGHGIFALQHPFVVYGSDMENATDWLMDYNGGTGLPHMDWAQIHNPDLRFYTFQDEEDGEIAGKIWFTPDWKAFSIKSEFANSIRYKVGNNAPTGTIAGFRFETIPYEARFDDNGIFIGYYKDSTETIEDNKFKLNPYLKENLSDSQKVYLYQHRPNECAATYKTTFKYAKETNSNIPYIDSNGSIERVLLTNCGINIEGNSPYFSQNRPNKATFIHALGTDDVIADRITAAKQQAVDIIAEGYNQVQYTYNDGDNYFLLGDIDVTVENDFLSLTNGYIFLEKALFNRLEHRLQYLSETTNRETEIFVVFQKVDVIPNNGDWNAYAKEVYEASELSSKNAVVITMPYVVDTPGKSVFFWPGVYGKANVEWADIPSGLNSEISSLVKGKGDIDEFLNGVYTQTYKPQRKYYRLLFATGEQKSEDDIKDNVAGNNFINEVILLKEPEFDIINNIPVPTKFINQGSPGSVPNPNYELEKLDYDLKVAELLDAAAQNDNWTYVPNSILFKEKYIVESEEFDYYREQYAFSSSFYQWFEDVDNVFNDNYQFSNTYNKDSWSVIDPIVAGGLDVASVGLSFIGADAIAEGIGFVYFTVRGDYANASVYAFALAVPILSSGEVKLLRAAAKNGILYYRGLKYAVKSGELTVRSLGTLSYKNGKILTFFDLLDESVPTNVLNDFRIKLDQGVFDNSQLKSVLEKDSGLKRLEALENLVYGNTLVGQIDNILADIRNLEGVANSTLNQFVAGLNNAEALSDGARLALLEKVKALNGDAHKFIDDFAEDVDKLTTIAGKPELVDWWGAVNHLPDAIKLEPSVLSKLNDIASRGRGIDLPKLETALKGDLGDVLGSATGDDLTKILNRLDADHVTGSHLDAITSRLGNAQYGIKQDLIDNPSWFETFDDVLQEPGRYWDILAEGNLVSGSPLAKWGQGKWWKNLRDFANNFETGAARSRFQTDLGLDADKIVEQVTLEVNGTKIRIDYLGVDDAGKFHLGDAKFSTKDKSWSSSWLDAATPNQSTVYPLFESGSVNSIVVKVSDSEKATLLLQRLGLANNSTIDFANTSLRIFGSDAGQTTVKSVIAIKN</sequence>
<gene>
    <name evidence="2" type="ORF">BUL40_06210</name>
</gene>